<accession>A0AAD4SQ22</accession>
<dbReference type="GO" id="GO:0000723">
    <property type="term" value="P:telomere maintenance"/>
    <property type="evidence" value="ECO:0007669"/>
    <property type="project" value="InterPro"/>
</dbReference>
<keyword evidence="1" id="KW-0378">Hydrolase</keyword>
<dbReference type="EMBL" id="JAJJMB010009331">
    <property type="protein sequence ID" value="KAI3914336.1"/>
    <property type="molecule type" value="Genomic_DNA"/>
</dbReference>
<reference evidence="3" key="1">
    <citation type="submission" date="2022-04" db="EMBL/GenBank/DDBJ databases">
        <title>A functionally conserved STORR gene fusion in Papaver species that diverged 16.8 million years ago.</title>
        <authorList>
            <person name="Catania T."/>
        </authorList>
    </citation>
    <scope>NUCLEOTIDE SEQUENCE</scope>
    <source>
        <strain evidence="3">S-188037</strain>
    </source>
</reference>
<dbReference type="InterPro" id="IPR051055">
    <property type="entry name" value="PIF1_helicase"/>
</dbReference>
<dbReference type="SUPFAM" id="SSF52540">
    <property type="entry name" value="P-loop containing nucleoside triphosphate hydrolases"/>
    <property type="match status" value="1"/>
</dbReference>
<dbReference type="GO" id="GO:0006310">
    <property type="term" value="P:DNA recombination"/>
    <property type="evidence" value="ECO:0007669"/>
    <property type="project" value="UniProtKB-KW"/>
</dbReference>
<keyword evidence="1" id="KW-0227">DNA damage</keyword>
<protein>
    <recommendedName>
        <fullName evidence="1">ATP-dependent DNA helicase</fullName>
        <ecNumber evidence="1">5.6.2.3</ecNumber>
    </recommendedName>
</protein>
<comment type="catalytic activity">
    <reaction evidence="1">
        <text>ATP + H2O = ADP + phosphate + H(+)</text>
        <dbReference type="Rhea" id="RHEA:13065"/>
        <dbReference type="ChEBI" id="CHEBI:15377"/>
        <dbReference type="ChEBI" id="CHEBI:15378"/>
        <dbReference type="ChEBI" id="CHEBI:30616"/>
        <dbReference type="ChEBI" id="CHEBI:43474"/>
        <dbReference type="ChEBI" id="CHEBI:456216"/>
        <dbReference type="EC" id="5.6.2.3"/>
    </reaction>
</comment>
<evidence type="ECO:0000313" key="3">
    <source>
        <dbReference type="EMBL" id="KAI3914336.1"/>
    </source>
</evidence>
<keyword evidence="1" id="KW-0547">Nucleotide-binding</keyword>
<dbReference type="GO" id="GO:0016787">
    <property type="term" value="F:hydrolase activity"/>
    <property type="evidence" value="ECO:0007669"/>
    <property type="project" value="UniProtKB-KW"/>
</dbReference>
<gene>
    <name evidence="3" type="ORF">MKW98_014943</name>
</gene>
<dbReference type="AlphaFoldDB" id="A0AAD4SQ22"/>
<dbReference type="SMART" id="SM00382">
    <property type="entry name" value="AAA"/>
    <property type="match status" value="1"/>
</dbReference>
<keyword evidence="1" id="KW-0234">DNA repair</keyword>
<comment type="similarity">
    <text evidence="1">Belongs to the helicase family.</text>
</comment>
<dbReference type="GO" id="GO:0005524">
    <property type="term" value="F:ATP binding"/>
    <property type="evidence" value="ECO:0007669"/>
    <property type="project" value="UniProtKB-KW"/>
</dbReference>
<dbReference type="InterPro" id="IPR027417">
    <property type="entry name" value="P-loop_NTPase"/>
</dbReference>
<dbReference type="GO" id="GO:0043139">
    <property type="term" value="F:5'-3' DNA helicase activity"/>
    <property type="evidence" value="ECO:0007669"/>
    <property type="project" value="UniProtKB-EC"/>
</dbReference>
<evidence type="ECO:0000259" key="2">
    <source>
        <dbReference type="SMART" id="SM00382"/>
    </source>
</evidence>
<dbReference type="InterPro" id="IPR003593">
    <property type="entry name" value="AAA+_ATPase"/>
</dbReference>
<proteinExistence type="inferred from homology"/>
<dbReference type="EC" id="5.6.2.3" evidence="1"/>
<keyword evidence="4" id="KW-1185">Reference proteome</keyword>
<dbReference type="Pfam" id="PF05970">
    <property type="entry name" value="PIF1"/>
    <property type="match status" value="1"/>
</dbReference>
<name>A0AAD4SQ22_9MAGN</name>
<dbReference type="Proteomes" id="UP001202328">
    <property type="component" value="Unassembled WGS sequence"/>
</dbReference>
<keyword evidence="1" id="KW-0233">DNA recombination</keyword>
<dbReference type="GO" id="GO:0006281">
    <property type="term" value="P:DNA repair"/>
    <property type="evidence" value="ECO:0007669"/>
    <property type="project" value="UniProtKB-KW"/>
</dbReference>
<keyword evidence="1" id="KW-0347">Helicase</keyword>
<keyword evidence="1" id="KW-0067">ATP-binding</keyword>
<evidence type="ECO:0000313" key="4">
    <source>
        <dbReference type="Proteomes" id="UP001202328"/>
    </source>
</evidence>
<evidence type="ECO:0000256" key="1">
    <source>
        <dbReference type="RuleBase" id="RU363044"/>
    </source>
</evidence>
<dbReference type="PANTHER" id="PTHR47642">
    <property type="entry name" value="ATP-DEPENDENT DNA HELICASE"/>
    <property type="match status" value="1"/>
</dbReference>
<comment type="caution">
    <text evidence="3">The sequence shown here is derived from an EMBL/GenBank/DDBJ whole genome shotgun (WGS) entry which is preliminary data.</text>
</comment>
<dbReference type="Gene3D" id="3.40.50.300">
    <property type="entry name" value="P-loop containing nucleotide triphosphate hydrolases"/>
    <property type="match status" value="1"/>
</dbReference>
<organism evidence="3 4">
    <name type="scientific">Papaver atlanticum</name>
    <dbReference type="NCBI Taxonomy" id="357466"/>
    <lineage>
        <taxon>Eukaryota</taxon>
        <taxon>Viridiplantae</taxon>
        <taxon>Streptophyta</taxon>
        <taxon>Embryophyta</taxon>
        <taxon>Tracheophyta</taxon>
        <taxon>Spermatophyta</taxon>
        <taxon>Magnoliopsida</taxon>
        <taxon>Ranunculales</taxon>
        <taxon>Papaveraceae</taxon>
        <taxon>Papaveroideae</taxon>
        <taxon>Papaver</taxon>
    </lineage>
</organism>
<comment type="cofactor">
    <cofactor evidence="1">
        <name>Mg(2+)</name>
        <dbReference type="ChEBI" id="CHEBI:18420"/>
    </cofactor>
</comment>
<dbReference type="PANTHER" id="PTHR47642:SF5">
    <property type="entry name" value="ATP-DEPENDENT DNA HELICASE"/>
    <property type="match status" value="1"/>
</dbReference>
<sequence>MSQLCLNSSLFFMYQQVLSGRYAELIRPTENPSVDLGIVEEEFEDETHPEDERLEEWMQASAMAPNFMALDDTDLGLRNIDTNHFWPRGLLDNPTIHEKIGFVHTLRQAVQDTHDSGLSTSLPALSRQQQATHDLILDSLRSNSTIRLIISGGAGTGKSTLINAVVRSTRELFSNDYFVRIMAPTGVAAFNIGGSTIHHELGITADKSHSYKKLEAERCRRMQVDFKDTKLIIIDEYNMIGRKMLAYIDLRLRDIFGTKEYFGNISFVISLTLSLNNVFALKKIPAVWSLGVRIQRSFVEIK</sequence>
<feature type="domain" description="AAA+ ATPase" evidence="2">
    <location>
        <begin position="144"/>
        <end position="285"/>
    </location>
</feature>
<dbReference type="InterPro" id="IPR010285">
    <property type="entry name" value="DNA_helicase_pif1-like_DEAD"/>
</dbReference>